<reference evidence="10" key="2">
    <citation type="journal article" date="2019" name="Curr. Biol.">
        <title>Chromatin organization in early land plants reveals an ancestral association between H3K27me3, transposons, and constitutive heterochromatin.</title>
        <authorList>
            <person name="Montgomery S.A."/>
            <person name="Tanizawa Y."/>
            <person name="Galik B."/>
            <person name="Wang N."/>
            <person name="Ito T."/>
            <person name="Mochizuki T."/>
            <person name="Akimcheva S."/>
            <person name="Bowman J."/>
            <person name="Cognat V."/>
            <person name="Drouard L."/>
            <person name="Ekker H."/>
            <person name="Houng S."/>
            <person name="Kohchi T."/>
            <person name="Lin S."/>
            <person name="Liu L.D."/>
            <person name="Nakamura Y."/>
            <person name="Valeeva L.R."/>
            <person name="Shakirov E.V."/>
            <person name="Shippen D.E."/>
            <person name="Wei W."/>
            <person name="Yagura M."/>
            <person name="Yamaoka S."/>
            <person name="Yamato K.T."/>
            <person name="Liu C."/>
            <person name="Berger F."/>
        </authorList>
    </citation>
    <scope>NUCLEOTIDE SEQUENCE [LARGE SCALE GENOMIC DNA]</scope>
    <source>
        <strain evidence="10">Tak-1</strain>
    </source>
</reference>
<dbReference type="FunFam" id="1.20.1740.10:FF:000035">
    <property type="entry name" value="Cationic amino acid transporter 5"/>
    <property type="match status" value="1"/>
</dbReference>
<dbReference type="Gene3D" id="1.20.1740.10">
    <property type="entry name" value="Amino acid/polyamine transporter I"/>
    <property type="match status" value="1"/>
</dbReference>
<evidence type="ECO:0000313" key="12">
    <source>
        <dbReference type="Proteomes" id="UP000077202"/>
    </source>
</evidence>
<feature type="transmembrane region" description="Helical" evidence="8">
    <location>
        <begin position="468"/>
        <end position="489"/>
    </location>
</feature>
<dbReference type="Pfam" id="PF13520">
    <property type="entry name" value="AA_permease_2"/>
    <property type="match status" value="1"/>
</dbReference>
<feature type="transmembrane region" description="Helical" evidence="8">
    <location>
        <begin position="212"/>
        <end position="233"/>
    </location>
</feature>
<dbReference type="PIRSF" id="PIRSF006060">
    <property type="entry name" value="AA_transporter"/>
    <property type="match status" value="1"/>
</dbReference>
<evidence type="ECO:0000313" key="13">
    <source>
        <dbReference type="Proteomes" id="UP001162541"/>
    </source>
</evidence>
<feature type="region of interest" description="Disordered" evidence="7">
    <location>
        <begin position="573"/>
        <end position="617"/>
    </location>
</feature>
<evidence type="ECO:0000256" key="4">
    <source>
        <dbReference type="ARBA" id="ARBA00022692"/>
    </source>
</evidence>
<reference evidence="13" key="3">
    <citation type="journal article" date="2020" name="Curr. Biol.">
        <title>Chromatin organization in early land plants reveals an ancestral association between H3K27me3, transposons, and constitutive heterochromatin.</title>
        <authorList>
            <person name="Montgomery S.A."/>
            <person name="Tanizawa Y."/>
            <person name="Galik B."/>
            <person name="Wang N."/>
            <person name="Ito T."/>
            <person name="Mochizuki T."/>
            <person name="Akimcheva S."/>
            <person name="Bowman J.L."/>
            <person name="Cognat V."/>
            <person name="Marechal-Drouard L."/>
            <person name="Ekker H."/>
            <person name="Hong S.F."/>
            <person name="Kohchi T."/>
            <person name="Lin S.S."/>
            <person name="Liu L.D."/>
            <person name="Nakamura Y."/>
            <person name="Valeeva L.R."/>
            <person name="Shakirov E.V."/>
            <person name="Shippen D.E."/>
            <person name="Wei W.L."/>
            <person name="Yagura M."/>
            <person name="Yamaoka S."/>
            <person name="Yamato K.T."/>
            <person name="Liu C."/>
            <person name="Berger F."/>
        </authorList>
    </citation>
    <scope>NUCLEOTIDE SEQUENCE [LARGE SCALE GENOMIC DNA]</scope>
    <source>
        <strain evidence="13">Tak-1</strain>
    </source>
</reference>
<sequence length="617" mass="68214">MGKFKEILIPEASFKDFSAYRTALLETRIRFGRRVFARADADSEVLLITQRSENQMKRTLNWWDLMWMSIGAVVGSGIFVITGEQAKYVAGPAIVLSYVAAGVSSMLSVFCYTEFAIEVPVAGGSFAYLRVELGDFIAYIAAGNIVLDYVVASASVGRAWTSYFAALINRHPDDLRIHTSLAEHYNKLDIIAVGVLWITGFLSIVSVRATSIVNWVASLITMGIIFFIIGAGFANAHSENYSPFLPYGTRGVFSAAAIVYFAYLGFDAVATLAEDTKNPSRDIPIGLLGSMSLVTVLYCLMAASLCLMQNYKLLDPQVPFSFAFKSVAGWKWAQYVVALGALKGLTTVLLVGTVSQARYIAHIARTHMLPVWFAHVDSKTQTPIRATVTMLGLTSVVALFTDLDVLATLLSISTLMIFMLVAVALIVRRYYDPVRTSRQTMWCVVSLILLMVGSSIGTALYWRLSDGWYGHVIFVGTWFVATAVLWLFFPIERQPKVWGVPLMPWIPSASIGINIFLMGSIDRDAFIRFGIWTVIILVYYVFLGLHASYDAAMEMQDQEQRRPPGLWNILAEANPNISRSPRPKGTVKSPKYGEDDPEDDYALQLSAPTSPLNLVPT</sequence>
<dbReference type="Proteomes" id="UP001162541">
    <property type="component" value="Chromosome 5"/>
</dbReference>
<evidence type="ECO:0000256" key="8">
    <source>
        <dbReference type="SAM" id="Phobius"/>
    </source>
</evidence>
<organism evidence="11 12">
    <name type="scientific">Marchantia polymorpha subsp. ruderalis</name>
    <dbReference type="NCBI Taxonomy" id="1480154"/>
    <lineage>
        <taxon>Eukaryota</taxon>
        <taxon>Viridiplantae</taxon>
        <taxon>Streptophyta</taxon>
        <taxon>Embryophyta</taxon>
        <taxon>Marchantiophyta</taxon>
        <taxon>Marchantiopsida</taxon>
        <taxon>Marchantiidae</taxon>
        <taxon>Marchantiales</taxon>
        <taxon>Marchantiaceae</taxon>
        <taxon>Marchantia</taxon>
    </lineage>
</organism>
<evidence type="ECO:0000256" key="6">
    <source>
        <dbReference type="ARBA" id="ARBA00023136"/>
    </source>
</evidence>
<feature type="compositionally biased region" description="Polar residues" evidence="7">
    <location>
        <begin position="606"/>
        <end position="617"/>
    </location>
</feature>
<proteinExistence type="inferred from homology"/>
<feature type="transmembrane region" description="Helical" evidence="8">
    <location>
        <begin position="406"/>
        <end position="427"/>
    </location>
</feature>
<dbReference type="PANTHER" id="PTHR43243:SF1">
    <property type="entry name" value="CATIONIC AMINO ACID TRANSPORTER 1"/>
    <property type="match status" value="1"/>
</dbReference>
<feature type="transmembrane region" description="Helical" evidence="8">
    <location>
        <begin position="93"/>
        <end position="115"/>
    </location>
</feature>
<feature type="transmembrane region" description="Helical" evidence="8">
    <location>
        <begin position="60"/>
        <end position="81"/>
    </location>
</feature>
<dbReference type="Pfam" id="PF13906">
    <property type="entry name" value="AA_permease_C"/>
    <property type="match status" value="1"/>
</dbReference>
<dbReference type="GO" id="GO:0005886">
    <property type="term" value="C:plasma membrane"/>
    <property type="evidence" value="ECO:0007669"/>
    <property type="project" value="TreeGrafter"/>
</dbReference>
<feature type="transmembrane region" description="Helical" evidence="8">
    <location>
        <begin position="253"/>
        <end position="273"/>
    </location>
</feature>
<dbReference type="EMBL" id="AP019870">
    <property type="protein sequence ID" value="BBN12665.1"/>
    <property type="molecule type" value="Genomic_DNA"/>
</dbReference>
<evidence type="ECO:0000256" key="5">
    <source>
        <dbReference type="ARBA" id="ARBA00022989"/>
    </source>
</evidence>
<name>A0A176WCH3_MARPO</name>
<gene>
    <name evidence="11" type="ORF">AXG93_3943s1390</name>
    <name evidence="10" type="ORF">Mp_5g21920</name>
</gene>
<feature type="transmembrane region" description="Helical" evidence="8">
    <location>
        <begin position="382"/>
        <end position="400"/>
    </location>
</feature>
<keyword evidence="6 8" id="KW-0472">Membrane</keyword>
<dbReference type="AlphaFoldDB" id="A0A176WCH3"/>
<comment type="subcellular location">
    <subcellularLocation>
        <location evidence="1">Membrane</location>
        <topology evidence="1">Multi-pass membrane protein</topology>
    </subcellularLocation>
</comment>
<protein>
    <recommendedName>
        <fullName evidence="9">Cationic amino acid transporter C-terminal domain-containing protein</fullName>
    </recommendedName>
</protein>
<dbReference type="InterPro" id="IPR029485">
    <property type="entry name" value="CAT_C"/>
</dbReference>
<evidence type="ECO:0000313" key="11">
    <source>
        <dbReference type="EMBL" id="OAE30908.1"/>
    </source>
</evidence>
<keyword evidence="5 8" id="KW-1133">Transmembrane helix</keyword>
<feature type="transmembrane region" description="Helical" evidence="8">
    <location>
        <begin position="136"/>
        <end position="156"/>
    </location>
</feature>
<dbReference type="GO" id="GO:0005313">
    <property type="term" value="F:L-glutamate transmembrane transporter activity"/>
    <property type="evidence" value="ECO:0007669"/>
    <property type="project" value="TreeGrafter"/>
</dbReference>
<evidence type="ECO:0000256" key="2">
    <source>
        <dbReference type="ARBA" id="ARBA00008572"/>
    </source>
</evidence>
<feature type="transmembrane region" description="Helical" evidence="8">
    <location>
        <begin position="525"/>
        <end position="545"/>
    </location>
</feature>
<feature type="transmembrane region" description="Helical" evidence="8">
    <location>
        <begin position="285"/>
        <end position="312"/>
    </location>
</feature>
<evidence type="ECO:0000256" key="7">
    <source>
        <dbReference type="SAM" id="MobiDB-lite"/>
    </source>
</evidence>
<dbReference type="GO" id="GO:0015189">
    <property type="term" value="F:L-lysine transmembrane transporter activity"/>
    <property type="evidence" value="ECO:0007669"/>
    <property type="project" value="TreeGrafter"/>
</dbReference>
<evidence type="ECO:0000256" key="1">
    <source>
        <dbReference type="ARBA" id="ARBA00004141"/>
    </source>
</evidence>
<keyword evidence="3" id="KW-0813">Transport</keyword>
<feature type="transmembrane region" description="Helical" evidence="8">
    <location>
        <begin position="188"/>
        <end position="205"/>
    </location>
</feature>
<dbReference type="InterPro" id="IPR002293">
    <property type="entry name" value="AA/rel_permease1"/>
</dbReference>
<evidence type="ECO:0000259" key="9">
    <source>
        <dbReference type="Pfam" id="PF13906"/>
    </source>
</evidence>
<dbReference type="EMBL" id="LVLJ01001228">
    <property type="protein sequence ID" value="OAE30908.1"/>
    <property type="molecule type" value="Genomic_DNA"/>
</dbReference>
<feature type="domain" description="Cationic amino acid transporter C-terminal" evidence="9">
    <location>
        <begin position="498"/>
        <end position="548"/>
    </location>
</feature>
<comment type="similarity">
    <text evidence="2">Belongs to the amino acid-polyamine-organocation (APC) superfamily. Cationic amino acid transporter (CAT) (TC 2.A.3.3) family.</text>
</comment>
<feature type="transmembrane region" description="Helical" evidence="8">
    <location>
        <begin position="332"/>
        <end position="361"/>
    </location>
</feature>
<accession>A0A176WCH3</accession>
<feature type="transmembrane region" description="Helical" evidence="8">
    <location>
        <begin position="439"/>
        <end position="462"/>
    </location>
</feature>
<evidence type="ECO:0000313" key="10">
    <source>
        <dbReference type="EMBL" id="BBN12665.1"/>
    </source>
</evidence>
<keyword evidence="4 8" id="KW-0812">Transmembrane</keyword>
<evidence type="ECO:0000256" key="3">
    <source>
        <dbReference type="ARBA" id="ARBA00022448"/>
    </source>
</evidence>
<keyword evidence="12" id="KW-1185">Reference proteome</keyword>
<dbReference type="Proteomes" id="UP000077202">
    <property type="component" value="Unassembled WGS sequence"/>
</dbReference>
<dbReference type="PANTHER" id="PTHR43243">
    <property type="entry name" value="INNER MEMBRANE TRANSPORTER YGJI-RELATED"/>
    <property type="match status" value="1"/>
</dbReference>
<feature type="transmembrane region" description="Helical" evidence="8">
    <location>
        <begin position="501"/>
        <end position="519"/>
    </location>
</feature>
<reference evidence="11 12" key="1">
    <citation type="submission" date="2016-03" db="EMBL/GenBank/DDBJ databases">
        <title>Mechanisms controlling the formation of the plant cell surface in tip-growing cells are functionally conserved among land plants.</title>
        <authorList>
            <person name="Honkanen S."/>
            <person name="Jones V.A."/>
            <person name="Morieri G."/>
            <person name="Champion C."/>
            <person name="Hetherington A.J."/>
            <person name="Kelly S."/>
            <person name="Saint-Marcoux D."/>
            <person name="Proust H."/>
            <person name="Prescott H."/>
            <person name="Dolan L."/>
        </authorList>
    </citation>
    <scope>NUCLEOTIDE SEQUENCE [LARGE SCALE GENOMIC DNA]</scope>
    <source>
        <strain evidence="12">cv. Tak-1 and cv. Tak-2</strain>
        <tissue evidence="11">Whole gametophyte</tissue>
    </source>
</reference>